<comment type="caution">
    <text evidence="11">The sequence shown here is derived from an EMBL/GenBank/DDBJ whole genome shotgun (WGS) entry which is preliminary data.</text>
</comment>
<dbReference type="AlphaFoldDB" id="A0A932GM13"/>
<protein>
    <recommendedName>
        <fullName evidence="6 8">Large ribosomal subunit protein uL24</fullName>
    </recommendedName>
</protein>
<name>A0A932GM13_UNCTE</name>
<dbReference type="InterPro" id="IPR005824">
    <property type="entry name" value="KOW"/>
</dbReference>
<evidence type="ECO:0000256" key="2">
    <source>
        <dbReference type="ARBA" id="ARBA00022730"/>
    </source>
</evidence>
<keyword evidence="2 8" id="KW-0699">rRNA-binding</keyword>
<dbReference type="Pfam" id="PF00467">
    <property type="entry name" value="KOW"/>
    <property type="match status" value="1"/>
</dbReference>
<dbReference type="GO" id="GO:0003735">
    <property type="term" value="F:structural constituent of ribosome"/>
    <property type="evidence" value="ECO:0007669"/>
    <property type="project" value="InterPro"/>
</dbReference>
<proteinExistence type="inferred from homology"/>
<dbReference type="InterPro" id="IPR003256">
    <property type="entry name" value="Ribosomal_uL24"/>
</dbReference>
<evidence type="ECO:0000256" key="6">
    <source>
        <dbReference type="ARBA" id="ARBA00035206"/>
    </source>
</evidence>
<dbReference type="InterPro" id="IPR005825">
    <property type="entry name" value="Ribosomal_uL24_CS"/>
</dbReference>
<dbReference type="Proteomes" id="UP000741360">
    <property type="component" value="Unassembled WGS sequence"/>
</dbReference>
<evidence type="ECO:0000256" key="3">
    <source>
        <dbReference type="ARBA" id="ARBA00022884"/>
    </source>
</evidence>
<dbReference type="InterPro" id="IPR057264">
    <property type="entry name" value="Ribosomal_uL24_C"/>
</dbReference>
<dbReference type="PANTHER" id="PTHR12903">
    <property type="entry name" value="MITOCHONDRIAL RIBOSOMAL PROTEIN L24"/>
    <property type="match status" value="1"/>
</dbReference>
<dbReference type="GO" id="GO:1990904">
    <property type="term" value="C:ribonucleoprotein complex"/>
    <property type="evidence" value="ECO:0007669"/>
    <property type="project" value="UniProtKB-KW"/>
</dbReference>
<feature type="domain" description="KOW" evidence="10">
    <location>
        <begin position="12"/>
        <end position="39"/>
    </location>
</feature>
<evidence type="ECO:0000259" key="10">
    <source>
        <dbReference type="SMART" id="SM00739"/>
    </source>
</evidence>
<organism evidence="11 12">
    <name type="scientific">Tectimicrobiota bacterium</name>
    <dbReference type="NCBI Taxonomy" id="2528274"/>
    <lineage>
        <taxon>Bacteria</taxon>
        <taxon>Pseudomonadati</taxon>
        <taxon>Nitrospinota/Tectimicrobiota group</taxon>
        <taxon>Candidatus Tectimicrobiota</taxon>
    </lineage>
</organism>
<dbReference type="GO" id="GO:0006412">
    <property type="term" value="P:translation"/>
    <property type="evidence" value="ECO:0007669"/>
    <property type="project" value="UniProtKB-UniRule"/>
</dbReference>
<reference evidence="11" key="1">
    <citation type="submission" date="2020-07" db="EMBL/GenBank/DDBJ databases">
        <title>Huge and variable diversity of episymbiotic CPR bacteria and DPANN archaea in groundwater ecosystems.</title>
        <authorList>
            <person name="He C.Y."/>
            <person name="Keren R."/>
            <person name="Whittaker M."/>
            <person name="Farag I.F."/>
            <person name="Doudna J."/>
            <person name="Cate J.H.D."/>
            <person name="Banfield J.F."/>
        </authorList>
    </citation>
    <scope>NUCLEOTIDE SEQUENCE</scope>
    <source>
        <strain evidence="11">NC_groundwater_717_Ag_S-0.2um_59_8</strain>
    </source>
</reference>
<keyword evidence="5 8" id="KW-0687">Ribonucleoprotein</keyword>
<dbReference type="FunFam" id="2.30.30.30:FF:000004">
    <property type="entry name" value="50S ribosomal protein L24"/>
    <property type="match status" value="1"/>
</dbReference>
<evidence type="ECO:0000313" key="11">
    <source>
        <dbReference type="EMBL" id="MBI3013611.1"/>
    </source>
</evidence>
<dbReference type="PROSITE" id="PS01108">
    <property type="entry name" value="RIBOSOMAL_L24"/>
    <property type="match status" value="1"/>
</dbReference>
<dbReference type="NCBIfam" id="TIGR01079">
    <property type="entry name" value="rplX_bact"/>
    <property type="match status" value="1"/>
</dbReference>
<comment type="function">
    <text evidence="8">One of two assembly initiator proteins, it binds directly to the 5'-end of the 23S rRNA, where it nucleates assembly of the 50S subunit.</text>
</comment>
<evidence type="ECO:0000313" key="12">
    <source>
        <dbReference type="Proteomes" id="UP000741360"/>
    </source>
</evidence>
<comment type="function">
    <text evidence="7 8">One of the proteins that surrounds the polypeptide exit tunnel on the outside of the subunit.</text>
</comment>
<dbReference type="EMBL" id="JACPSX010000010">
    <property type="protein sequence ID" value="MBI3013611.1"/>
    <property type="molecule type" value="Genomic_DNA"/>
</dbReference>
<evidence type="ECO:0000256" key="7">
    <source>
        <dbReference type="ARBA" id="ARBA00058688"/>
    </source>
</evidence>
<comment type="similarity">
    <text evidence="1 8 9">Belongs to the universal ribosomal protein uL24 family.</text>
</comment>
<comment type="subunit">
    <text evidence="8">Part of the 50S ribosomal subunit.</text>
</comment>
<dbReference type="InterPro" id="IPR041988">
    <property type="entry name" value="Ribosomal_uL24_KOW"/>
</dbReference>
<dbReference type="HAMAP" id="MF_01326_B">
    <property type="entry name" value="Ribosomal_uL24_B"/>
    <property type="match status" value="1"/>
</dbReference>
<dbReference type="InterPro" id="IPR014722">
    <property type="entry name" value="Rib_uL2_dom2"/>
</dbReference>
<dbReference type="Gene3D" id="2.30.30.30">
    <property type="match status" value="1"/>
</dbReference>
<sequence>MAAQATGVVKTKIKKNDYVQVMAGKDRGKSGKVLRVVPRENKALVEKINMVKRHTRPSKVSQQGGILEKEALIHISNLMLLCAQCGKPVRVSWATMQDGKKVRVCKKCGEVFDK</sequence>
<evidence type="ECO:0000256" key="5">
    <source>
        <dbReference type="ARBA" id="ARBA00023274"/>
    </source>
</evidence>
<evidence type="ECO:0000256" key="1">
    <source>
        <dbReference type="ARBA" id="ARBA00010618"/>
    </source>
</evidence>
<keyword evidence="4 8" id="KW-0689">Ribosomal protein</keyword>
<dbReference type="Pfam" id="PF17136">
    <property type="entry name" value="ribosomal_L24"/>
    <property type="match status" value="1"/>
</dbReference>
<dbReference type="GO" id="GO:0005840">
    <property type="term" value="C:ribosome"/>
    <property type="evidence" value="ECO:0007669"/>
    <property type="project" value="UniProtKB-KW"/>
</dbReference>
<dbReference type="GO" id="GO:0019843">
    <property type="term" value="F:rRNA binding"/>
    <property type="evidence" value="ECO:0007669"/>
    <property type="project" value="UniProtKB-UniRule"/>
</dbReference>
<gene>
    <name evidence="8" type="primary">rplX</name>
    <name evidence="11" type="ORF">HYY65_00775</name>
</gene>
<dbReference type="SMART" id="SM00739">
    <property type="entry name" value="KOW"/>
    <property type="match status" value="1"/>
</dbReference>
<dbReference type="CDD" id="cd06089">
    <property type="entry name" value="KOW_RPL26"/>
    <property type="match status" value="1"/>
</dbReference>
<evidence type="ECO:0000256" key="4">
    <source>
        <dbReference type="ARBA" id="ARBA00022980"/>
    </source>
</evidence>
<dbReference type="SUPFAM" id="SSF50104">
    <property type="entry name" value="Translation proteins SH3-like domain"/>
    <property type="match status" value="1"/>
</dbReference>
<accession>A0A932GM13</accession>
<keyword evidence="3 8" id="KW-0694">RNA-binding</keyword>
<dbReference type="InterPro" id="IPR008991">
    <property type="entry name" value="Translation_prot_SH3-like_sf"/>
</dbReference>
<evidence type="ECO:0000256" key="8">
    <source>
        <dbReference type="HAMAP-Rule" id="MF_01326"/>
    </source>
</evidence>
<evidence type="ECO:0000256" key="9">
    <source>
        <dbReference type="RuleBase" id="RU003477"/>
    </source>
</evidence>